<evidence type="ECO:0008006" key="10">
    <source>
        <dbReference type="Google" id="ProtNLM"/>
    </source>
</evidence>
<keyword evidence="3" id="KW-1003">Cell membrane</keyword>
<evidence type="ECO:0000256" key="1">
    <source>
        <dbReference type="ARBA" id="ARBA00004651"/>
    </source>
</evidence>
<dbReference type="GO" id="GO:0022857">
    <property type="term" value="F:transmembrane transporter activity"/>
    <property type="evidence" value="ECO:0007669"/>
    <property type="project" value="InterPro"/>
</dbReference>
<dbReference type="PANTHER" id="PTHR30509:SF9">
    <property type="entry name" value="MULTIDRUG RESISTANCE PROTEIN MDTO"/>
    <property type="match status" value="1"/>
</dbReference>
<dbReference type="InterPro" id="IPR006726">
    <property type="entry name" value="PHBA_efflux_AaeB/fusaric-R"/>
</dbReference>
<keyword evidence="9" id="KW-1185">Reference proteome</keyword>
<dbReference type="RefSeq" id="WP_183356020.1">
    <property type="nucleotide sequence ID" value="NZ_BLXX01000012.1"/>
</dbReference>
<evidence type="ECO:0000256" key="2">
    <source>
        <dbReference type="ARBA" id="ARBA00022448"/>
    </source>
</evidence>
<proteinExistence type="predicted"/>
<keyword evidence="2" id="KW-0813">Transport</keyword>
<feature type="transmembrane region" description="Helical" evidence="7">
    <location>
        <begin position="394"/>
        <end position="416"/>
    </location>
</feature>
<dbReference type="GO" id="GO:0005886">
    <property type="term" value="C:plasma membrane"/>
    <property type="evidence" value="ECO:0007669"/>
    <property type="project" value="UniProtKB-SubCell"/>
</dbReference>
<feature type="transmembrane region" description="Helical" evidence="7">
    <location>
        <begin position="141"/>
        <end position="163"/>
    </location>
</feature>
<dbReference type="PANTHER" id="PTHR30509">
    <property type="entry name" value="P-HYDROXYBENZOIC ACID EFFLUX PUMP SUBUNIT-RELATED"/>
    <property type="match status" value="1"/>
</dbReference>
<feature type="transmembrane region" description="Helical" evidence="7">
    <location>
        <begin position="422"/>
        <end position="439"/>
    </location>
</feature>
<protein>
    <recommendedName>
        <fullName evidence="10">Fusaric acid resistance protein</fullName>
    </recommendedName>
</protein>
<keyword evidence="6 7" id="KW-0472">Membrane</keyword>
<evidence type="ECO:0000256" key="5">
    <source>
        <dbReference type="ARBA" id="ARBA00022989"/>
    </source>
</evidence>
<feature type="transmembrane region" description="Helical" evidence="7">
    <location>
        <begin position="89"/>
        <end position="110"/>
    </location>
</feature>
<feature type="transmembrane region" description="Helical" evidence="7">
    <location>
        <begin position="474"/>
        <end position="496"/>
    </location>
</feature>
<dbReference type="EMBL" id="BLXX01000012">
    <property type="protein sequence ID" value="GFO61227.1"/>
    <property type="molecule type" value="Genomic_DNA"/>
</dbReference>
<evidence type="ECO:0000256" key="7">
    <source>
        <dbReference type="SAM" id="Phobius"/>
    </source>
</evidence>
<dbReference type="Proteomes" id="UP000556026">
    <property type="component" value="Unassembled WGS sequence"/>
</dbReference>
<feature type="transmembrane region" description="Helical" evidence="7">
    <location>
        <begin position="446"/>
        <end position="462"/>
    </location>
</feature>
<accession>A0A6V8MMY0</accession>
<dbReference type="Pfam" id="PF04632">
    <property type="entry name" value="FUSC"/>
    <property type="match status" value="1"/>
</dbReference>
<reference evidence="9" key="1">
    <citation type="submission" date="2020-06" db="EMBL/GenBank/DDBJ databases">
        <title>Draft genomic sequence of Geomonas sp. Red330.</title>
        <authorList>
            <person name="Itoh H."/>
            <person name="Zhenxing X."/>
            <person name="Ushijima N."/>
            <person name="Masuda Y."/>
            <person name="Shiratori Y."/>
            <person name="Senoo K."/>
        </authorList>
    </citation>
    <scope>NUCLEOTIDE SEQUENCE [LARGE SCALE GENOMIC DNA]</scope>
    <source>
        <strain evidence="9">Red330</strain>
    </source>
</reference>
<evidence type="ECO:0000256" key="4">
    <source>
        <dbReference type="ARBA" id="ARBA00022692"/>
    </source>
</evidence>
<evidence type="ECO:0000313" key="9">
    <source>
        <dbReference type="Proteomes" id="UP000556026"/>
    </source>
</evidence>
<comment type="caution">
    <text evidence="8">The sequence shown here is derived from an EMBL/GenBank/DDBJ whole genome shotgun (WGS) entry which is preliminary data.</text>
</comment>
<gene>
    <name evidence="8" type="ORF">GMST_35520</name>
</gene>
<keyword evidence="5 7" id="KW-1133">Transmembrane helix</keyword>
<feature type="transmembrane region" description="Helical" evidence="7">
    <location>
        <begin position="117"/>
        <end position="135"/>
    </location>
</feature>
<evidence type="ECO:0000256" key="6">
    <source>
        <dbReference type="ARBA" id="ARBA00023136"/>
    </source>
</evidence>
<evidence type="ECO:0000256" key="3">
    <source>
        <dbReference type="ARBA" id="ARBA00022475"/>
    </source>
</evidence>
<keyword evidence="4 7" id="KW-0812">Transmembrane</keyword>
<comment type="subcellular location">
    <subcellularLocation>
        <location evidence="1">Cell membrane</location>
        <topology evidence="1">Multi-pass membrane protein</topology>
    </subcellularLocation>
</comment>
<dbReference type="AlphaFoldDB" id="A0A6V8MMY0"/>
<organism evidence="8 9">
    <name type="scientific">Geomonas silvestris</name>
    <dbReference type="NCBI Taxonomy" id="2740184"/>
    <lineage>
        <taxon>Bacteria</taxon>
        <taxon>Pseudomonadati</taxon>
        <taxon>Thermodesulfobacteriota</taxon>
        <taxon>Desulfuromonadia</taxon>
        <taxon>Geobacterales</taxon>
        <taxon>Geobacteraceae</taxon>
        <taxon>Geomonas</taxon>
    </lineage>
</organism>
<sequence length="618" mass="66211">MRWSVLGRLVLRERSAVATALHGALASLGALAVAELLHLECPYWAAMTALIVIQPSRGLLLEKSFYRLVGTALGSFGGMLIVQQAHSPLGLAALLALWLAACVGTGNLLYGLRSYGALVAGCTGAVIALAGYSMPPHLHDLVFGRIAGIVVGIVVSTTLTLFFTRHRSHRELLDRLAAALAGNLGWVAGTLRHAPAAEREDRRQELLVELARIEETLDGFWAGSLALKRRKREINALLVALLAVLESGKTLAGRHRPDTQRWSEALADELDGVVRQLETPGVSRIEVEQVVRRLAEAPAAAGTLVAALEEVIASWCRGIEYWQERVAAREAPSLKLVRHRDWHQGARAALRAASSMLAVGLVWQLTGWGQGPVMMMAASIMVSIFSTQERPAWLLKHIFCGASVGVACGLFCRLVLLPGESGTLAQGLWAAPFLVLGLWAKTKPRFSLGGMDAVLFFLFVMQPGVSRMPPAADYLAGGAASLGGIGVAILAFRYLLPVDPGHRLRSVLAAIGRDLGGLAAARELSRLEHCGARVQHRVLRMLVLARAAGEDLRPVVEAALGALSLCRELRQLREAELSAGLPPEPSAALRVAARTLSMAARNPETLRQALQSSAPHAR</sequence>
<name>A0A6V8MMY0_9BACT</name>
<evidence type="ECO:0000313" key="8">
    <source>
        <dbReference type="EMBL" id="GFO61227.1"/>
    </source>
</evidence>